<comment type="caution">
    <text evidence="1">The sequence shown here is derived from an EMBL/GenBank/DDBJ whole genome shotgun (WGS) entry which is preliminary data.</text>
</comment>
<gene>
    <name evidence="1" type="ORF">A2725_02360</name>
</gene>
<dbReference type="Proteomes" id="UP000177067">
    <property type="component" value="Unassembled WGS sequence"/>
</dbReference>
<evidence type="ECO:0000313" key="2">
    <source>
        <dbReference type="Proteomes" id="UP000177067"/>
    </source>
</evidence>
<evidence type="ECO:0000313" key="1">
    <source>
        <dbReference type="EMBL" id="OGH59836.1"/>
    </source>
</evidence>
<proteinExistence type="predicted"/>
<protein>
    <submittedName>
        <fullName evidence="1">Uncharacterized protein</fullName>
    </submittedName>
</protein>
<name>A0A1F6LKF0_9BACT</name>
<sequence>MTNQKKILNELIDLLFSDGSDHIILTIKYDNCIKKITVSKTYFGLMNDGYKIYITFKQTPHQNCEEKKFYLENIIDIKNV</sequence>
<organism evidence="1 2">
    <name type="scientific">Candidatus Magasanikbacteria bacterium RIFCSPHIGHO2_01_FULL_33_34</name>
    <dbReference type="NCBI Taxonomy" id="1798671"/>
    <lineage>
        <taxon>Bacteria</taxon>
        <taxon>Candidatus Magasanikiibacteriota</taxon>
    </lineage>
</organism>
<dbReference type="AlphaFoldDB" id="A0A1F6LKF0"/>
<accession>A0A1F6LKF0</accession>
<reference evidence="1 2" key="1">
    <citation type="journal article" date="2016" name="Nat. Commun.">
        <title>Thousands of microbial genomes shed light on interconnected biogeochemical processes in an aquifer system.</title>
        <authorList>
            <person name="Anantharaman K."/>
            <person name="Brown C.T."/>
            <person name="Hug L.A."/>
            <person name="Sharon I."/>
            <person name="Castelle C.J."/>
            <person name="Probst A.J."/>
            <person name="Thomas B.C."/>
            <person name="Singh A."/>
            <person name="Wilkins M.J."/>
            <person name="Karaoz U."/>
            <person name="Brodie E.L."/>
            <person name="Williams K.H."/>
            <person name="Hubbard S.S."/>
            <person name="Banfield J.F."/>
        </authorList>
    </citation>
    <scope>NUCLEOTIDE SEQUENCE [LARGE SCALE GENOMIC DNA]</scope>
</reference>
<dbReference type="EMBL" id="MFPS01000006">
    <property type="protein sequence ID" value="OGH59836.1"/>
    <property type="molecule type" value="Genomic_DNA"/>
</dbReference>